<protein>
    <submittedName>
        <fullName evidence="2">Uncharacterized protein</fullName>
    </submittedName>
</protein>
<reference evidence="2 3" key="1">
    <citation type="submission" date="2016-10" db="EMBL/GenBank/DDBJ databases">
        <authorList>
            <person name="de Groot N.N."/>
        </authorList>
    </citation>
    <scope>NUCLEOTIDE SEQUENCE [LARGE SCALE GENOMIC DNA]</scope>
    <source>
        <strain evidence="2 3">DSM 21741</strain>
    </source>
</reference>
<evidence type="ECO:0000313" key="2">
    <source>
        <dbReference type="EMBL" id="SDS36926.1"/>
    </source>
</evidence>
<keyword evidence="1" id="KW-0812">Transmembrane</keyword>
<evidence type="ECO:0000256" key="1">
    <source>
        <dbReference type="SAM" id="Phobius"/>
    </source>
</evidence>
<dbReference type="AlphaFoldDB" id="A0A1H1RN11"/>
<dbReference type="OrthoDB" id="3785199at2"/>
<proteinExistence type="predicted"/>
<dbReference type="STRING" id="546871.SAMN04488543_1598"/>
<dbReference type="RefSeq" id="WP_091411797.1">
    <property type="nucleotide sequence ID" value="NZ_LT629749.1"/>
</dbReference>
<name>A0A1H1RN11_9ACTN</name>
<evidence type="ECO:0000313" key="3">
    <source>
        <dbReference type="Proteomes" id="UP000199092"/>
    </source>
</evidence>
<dbReference type="Proteomes" id="UP000199092">
    <property type="component" value="Chromosome I"/>
</dbReference>
<feature type="transmembrane region" description="Helical" evidence="1">
    <location>
        <begin position="46"/>
        <end position="66"/>
    </location>
</feature>
<sequence>MTDRPTTELDPFESALLTELKAILPPAAAAEAAPARSWVAPRRWQLTVAGVAAAALAVALLVPGLGPTPAYAVTGGNNGEVRVKVNRLEGAEGLERALAEHGIPADITYLPEGKECAAGRYTEVHTPGLTLGVAATKFYVTIPPGAVGKDDTFVLDASVVPRPNGVQARVSFGFGNGPIKPCHIVAST</sequence>
<dbReference type="EMBL" id="LT629749">
    <property type="protein sequence ID" value="SDS36926.1"/>
    <property type="molecule type" value="Genomic_DNA"/>
</dbReference>
<keyword evidence="1" id="KW-0472">Membrane</keyword>
<keyword evidence="3" id="KW-1185">Reference proteome</keyword>
<organism evidence="2 3">
    <name type="scientific">Friedmanniella luteola</name>
    <dbReference type="NCBI Taxonomy" id="546871"/>
    <lineage>
        <taxon>Bacteria</taxon>
        <taxon>Bacillati</taxon>
        <taxon>Actinomycetota</taxon>
        <taxon>Actinomycetes</taxon>
        <taxon>Propionibacteriales</taxon>
        <taxon>Nocardioidaceae</taxon>
        <taxon>Friedmanniella</taxon>
    </lineage>
</organism>
<gene>
    <name evidence="2" type="ORF">SAMN04488543_1598</name>
</gene>
<accession>A0A1H1RN11</accession>
<keyword evidence="1" id="KW-1133">Transmembrane helix</keyword>